<reference evidence="1" key="1">
    <citation type="submission" date="2022-10" db="EMBL/GenBank/DDBJ databases">
        <authorList>
            <person name="Chen Y."/>
            <person name="Dougan E. K."/>
            <person name="Chan C."/>
            <person name="Rhodes N."/>
            <person name="Thang M."/>
        </authorList>
    </citation>
    <scope>NUCLEOTIDE SEQUENCE</scope>
</reference>
<keyword evidence="3" id="KW-1185">Reference proteome</keyword>
<gene>
    <name evidence="1" type="ORF">C1SCF055_LOCUS34026</name>
</gene>
<dbReference type="EMBL" id="CAMXCT020004334">
    <property type="protein sequence ID" value="CAL1161975.1"/>
    <property type="molecule type" value="Genomic_DNA"/>
</dbReference>
<evidence type="ECO:0000313" key="1">
    <source>
        <dbReference type="EMBL" id="CAI4008600.1"/>
    </source>
</evidence>
<comment type="caution">
    <text evidence="1">The sequence shown here is derived from an EMBL/GenBank/DDBJ whole genome shotgun (WGS) entry which is preliminary data.</text>
</comment>
<protein>
    <submittedName>
        <fullName evidence="1">Uncharacterized protein</fullName>
    </submittedName>
</protein>
<organism evidence="1">
    <name type="scientific">Cladocopium goreaui</name>
    <dbReference type="NCBI Taxonomy" id="2562237"/>
    <lineage>
        <taxon>Eukaryota</taxon>
        <taxon>Sar</taxon>
        <taxon>Alveolata</taxon>
        <taxon>Dinophyceae</taxon>
        <taxon>Suessiales</taxon>
        <taxon>Symbiodiniaceae</taxon>
        <taxon>Cladocopium</taxon>
    </lineage>
</organism>
<sequence>MRWMNRLHHALQGLQLRRSPSFEDLPFQPCAFLLQHLGRRDLSDAGSGRRSWLSLMPSASCTIFEDATERRCNFEMNPGLLAGACVHLDPGPQWRSNLRLHSGVTPVEEGAAAASPEWSSCAESFDPFQLLPPAHEYPAGAWYCKPCASVLSHMSTCAGNARLSATVAELIMHVKETIRMGCQWLLLSRDAFEDAGSAVLAGGAAKCEVGVVYQSHCLAAASRIPCAVHRLR</sequence>
<name>A0A9P1DE63_9DINO</name>
<accession>A0A9P1DE63</accession>
<evidence type="ECO:0000313" key="2">
    <source>
        <dbReference type="EMBL" id="CAL4795912.1"/>
    </source>
</evidence>
<proteinExistence type="predicted"/>
<dbReference type="AlphaFoldDB" id="A0A9P1DE63"/>
<evidence type="ECO:0000313" key="3">
    <source>
        <dbReference type="Proteomes" id="UP001152797"/>
    </source>
</evidence>
<dbReference type="EMBL" id="CAMXCT010004334">
    <property type="protein sequence ID" value="CAI4008600.1"/>
    <property type="molecule type" value="Genomic_DNA"/>
</dbReference>
<dbReference type="EMBL" id="CAMXCT030004334">
    <property type="protein sequence ID" value="CAL4795912.1"/>
    <property type="molecule type" value="Genomic_DNA"/>
</dbReference>
<dbReference type="Proteomes" id="UP001152797">
    <property type="component" value="Unassembled WGS sequence"/>
</dbReference>
<reference evidence="2 3" key="2">
    <citation type="submission" date="2024-05" db="EMBL/GenBank/DDBJ databases">
        <authorList>
            <person name="Chen Y."/>
            <person name="Shah S."/>
            <person name="Dougan E. K."/>
            <person name="Thang M."/>
            <person name="Chan C."/>
        </authorList>
    </citation>
    <scope>NUCLEOTIDE SEQUENCE [LARGE SCALE GENOMIC DNA]</scope>
</reference>